<feature type="compositionally biased region" description="Acidic residues" evidence="1">
    <location>
        <begin position="272"/>
        <end position="307"/>
    </location>
</feature>
<dbReference type="Gene3D" id="2.60.200.20">
    <property type="match status" value="1"/>
</dbReference>
<accession>V2X055</accession>
<gene>
    <name evidence="3" type="ORF">Moror_5863</name>
</gene>
<dbReference type="AlphaFoldDB" id="V2X055"/>
<dbReference type="KEGG" id="mrr:Moror_5863"/>
<dbReference type="InterPro" id="IPR000253">
    <property type="entry name" value="FHA_dom"/>
</dbReference>
<feature type="region of interest" description="Disordered" evidence="1">
    <location>
        <begin position="268"/>
        <end position="638"/>
    </location>
</feature>
<feature type="compositionally biased region" description="Low complexity" evidence="1">
    <location>
        <begin position="390"/>
        <end position="402"/>
    </location>
</feature>
<feature type="compositionally biased region" description="Low complexity" evidence="1">
    <location>
        <begin position="485"/>
        <end position="508"/>
    </location>
</feature>
<feature type="compositionally biased region" description="Acidic residues" evidence="1">
    <location>
        <begin position="354"/>
        <end position="366"/>
    </location>
</feature>
<evidence type="ECO:0000313" key="4">
    <source>
        <dbReference type="Proteomes" id="UP000017559"/>
    </source>
</evidence>
<organism evidence="3 4">
    <name type="scientific">Moniliophthora roreri (strain MCA 2997)</name>
    <name type="common">Cocoa frosty pod rot fungus</name>
    <name type="synonym">Crinipellis roreri</name>
    <dbReference type="NCBI Taxonomy" id="1381753"/>
    <lineage>
        <taxon>Eukaryota</taxon>
        <taxon>Fungi</taxon>
        <taxon>Dikarya</taxon>
        <taxon>Basidiomycota</taxon>
        <taxon>Agaricomycotina</taxon>
        <taxon>Agaricomycetes</taxon>
        <taxon>Agaricomycetidae</taxon>
        <taxon>Agaricales</taxon>
        <taxon>Marasmiineae</taxon>
        <taxon>Marasmiaceae</taxon>
        <taxon>Moniliophthora</taxon>
    </lineage>
</organism>
<dbReference type="SUPFAM" id="SSF49879">
    <property type="entry name" value="SMAD/FHA domain"/>
    <property type="match status" value="1"/>
</dbReference>
<dbReference type="EMBL" id="AWSO01000823">
    <property type="protein sequence ID" value="ESK87192.1"/>
    <property type="molecule type" value="Genomic_DNA"/>
</dbReference>
<feature type="compositionally biased region" description="Basic and acidic residues" evidence="1">
    <location>
        <begin position="569"/>
        <end position="591"/>
    </location>
</feature>
<evidence type="ECO:0000313" key="3">
    <source>
        <dbReference type="EMBL" id="ESK87192.1"/>
    </source>
</evidence>
<dbReference type="Proteomes" id="UP000017559">
    <property type="component" value="Unassembled WGS sequence"/>
</dbReference>
<evidence type="ECO:0000259" key="2">
    <source>
        <dbReference type="PROSITE" id="PS50006"/>
    </source>
</evidence>
<protein>
    <recommendedName>
        <fullName evidence="2">FHA domain-containing protein</fullName>
    </recommendedName>
</protein>
<feature type="compositionally biased region" description="Low complexity" evidence="1">
    <location>
        <begin position="551"/>
        <end position="564"/>
    </location>
</feature>
<feature type="compositionally biased region" description="Basic and acidic residues" evidence="1">
    <location>
        <begin position="616"/>
        <end position="632"/>
    </location>
</feature>
<feature type="compositionally biased region" description="Polar residues" evidence="1">
    <location>
        <begin position="420"/>
        <end position="429"/>
    </location>
</feature>
<evidence type="ECO:0000256" key="1">
    <source>
        <dbReference type="SAM" id="MobiDB-lite"/>
    </source>
</evidence>
<dbReference type="Pfam" id="PF00498">
    <property type="entry name" value="FHA"/>
    <property type="match status" value="1"/>
</dbReference>
<feature type="compositionally biased region" description="Basic and acidic residues" evidence="1">
    <location>
        <begin position="948"/>
        <end position="958"/>
    </location>
</feature>
<comment type="caution">
    <text evidence="3">The sequence shown here is derived from an EMBL/GenBank/DDBJ whole genome shotgun (WGS) entry which is preliminary data.</text>
</comment>
<reference evidence="3 4" key="1">
    <citation type="journal article" date="2014" name="BMC Genomics">
        <title>Genome and secretome analysis of the hemibiotrophic fungal pathogen, Moniliophthora roreri, which causes frosty pod rot disease of cacao: mechanisms of the biotrophic and necrotrophic phases.</title>
        <authorList>
            <person name="Meinhardt L.W."/>
            <person name="Costa G.G.L."/>
            <person name="Thomazella D.P.T."/>
            <person name="Teixeira P.J.P.L."/>
            <person name="Carazzolle M.F."/>
            <person name="Schuster S.C."/>
            <person name="Carlson J.E."/>
            <person name="Guiltinan M.J."/>
            <person name="Mieczkowski P."/>
            <person name="Farmer A."/>
            <person name="Ramaraj T."/>
            <person name="Crozier J."/>
            <person name="Davis R.E."/>
            <person name="Shao J."/>
            <person name="Melnick R.L."/>
            <person name="Pereira G.A.G."/>
            <person name="Bailey B.A."/>
        </authorList>
    </citation>
    <scope>NUCLEOTIDE SEQUENCE [LARGE SCALE GENOMIC DNA]</scope>
    <source>
        <strain evidence="3 4">MCA 2997</strain>
    </source>
</reference>
<name>V2X055_MONRO</name>
<dbReference type="HOGENOM" id="CLU_006497_0_0_1"/>
<sequence>MDSTQIGQYGTLALLSFSDKKIITSFGIDTPELSFGRSSNCSVRLYYPDVEDIHAKIVFGDESNKAFLVILGNSGVVIDECKVYPGGGMVPLLNNSELEIHGKIFRFCYPPKEMRLQFVWNTPEQQPQKRRLRLSMIHSAEVFTPRPSSNPAENLRVLQSPLRLAPSSPLRSPLKRSLFSQTATEETEEEIVLVDGSNPHVVEQDSDLVILEELPFAAQPPSPTKKAPPPQLPQLPQYSAPPQTPRRNRPTLHRAVLIRSAQRAVLRKQALEQEEEEEREEMEVFGVLAEDDEEEETPTSTPTEDEVFGTTAGTAEEQDRIDVDQEQGAEKSSWLGRIWPFTSRSPSPTKVALPDEDEDEELELEPEPTARLYPSLPQVKDEESEPALTPPTSSNSSTSISEDNIDANKPIEFAIAGTPRRSTSPTKFTSAPKLKKFMTPQPLGLGRPSTGVGRMSMGGLPTRPPKSEGAWKVEDIVIPIPPAPSTSSASSSSSSSGSSASSGRMSLSPRKQQISDAEKAAIKERRKSALTMLSPFAGSAPGMSPAKPKPLELGLGLGSPSRPSNQRKVSSDGKEVGGEEDPRVLLEKMKQAVEGMKQIQNQNRRASSSFSVSPVKSKEQEQTRLDSEEKEGFSLLRSPAKTKTMVPRKSLYVVEKPVPFADAMKEEEVVDMQHNGKERQSSNTAEVPKRSKTPTPGVVETSKLSLSSNEAHAEEEVPPPRRAKTPTPVSALVDEEPLPRAKTPVLIKPPSKTTDAEAAPLRRAKTPTPVREDDEVLAQSKPPLNRAKTPTSMVDEEMNDSPNTITNKSFSQCAKTLIPAPVEEAQEESLVEPPIPPIPEPKEVAPPKTRARSKTPTTRARSKSKTTDPQPSEDEAPAKTTAARRARSSTAEPEPQPAPKTTTRRVRSRATELAQSEDEAPVAAAKTTRTRSRTAEPAPKKPTTRGRANSDPEPEKLRGRAAAAKMTVPPAIKEEPGSPPPAKKIPAATGRTRSAKKVVTAVEKDKEKENSDSEVVATGTKTTRSAGRKATVKKEVVEATSTAATTRRTRSKT</sequence>
<keyword evidence="4" id="KW-1185">Reference proteome</keyword>
<dbReference type="PROSITE" id="PS50006">
    <property type="entry name" value="FHA_DOMAIN"/>
    <property type="match status" value="1"/>
</dbReference>
<dbReference type="InterPro" id="IPR008984">
    <property type="entry name" value="SMAD_FHA_dom_sf"/>
</dbReference>
<dbReference type="OrthoDB" id="6288785at2759"/>
<feature type="compositionally biased region" description="Basic and acidic residues" evidence="1">
    <location>
        <begin position="465"/>
        <end position="475"/>
    </location>
</feature>
<feature type="domain" description="FHA" evidence="2">
    <location>
        <begin position="33"/>
        <end position="83"/>
    </location>
</feature>
<proteinExistence type="predicted"/>
<feature type="compositionally biased region" description="Basic and acidic residues" evidence="1">
    <location>
        <begin position="1002"/>
        <end position="1011"/>
    </location>
</feature>
<feature type="region of interest" description="Disordered" evidence="1">
    <location>
        <begin position="665"/>
        <end position="1053"/>
    </location>
</feature>
<feature type="compositionally biased region" description="Pro residues" evidence="1">
    <location>
        <begin position="218"/>
        <end position="233"/>
    </location>
</feature>
<feature type="compositionally biased region" description="Polar residues" evidence="1">
    <location>
        <begin position="800"/>
        <end position="814"/>
    </location>
</feature>
<feature type="region of interest" description="Disordered" evidence="1">
    <location>
        <begin position="218"/>
        <end position="249"/>
    </location>
</feature>